<proteinExistence type="predicted"/>
<feature type="signal peptide" evidence="1">
    <location>
        <begin position="1"/>
        <end position="16"/>
    </location>
</feature>
<accession>A0A8T0J3B0</accession>
<name>A0A8T0J3B0_CERPU</name>
<gene>
    <name evidence="2" type="ORF">KC19_1G006700</name>
</gene>
<organism evidence="2 3">
    <name type="scientific">Ceratodon purpureus</name>
    <name type="common">Fire moss</name>
    <name type="synonym">Dicranum purpureum</name>
    <dbReference type="NCBI Taxonomy" id="3225"/>
    <lineage>
        <taxon>Eukaryota</taxon>
        <taxon>Viridiplantae</taxon>
        <taxon>Streptophyta</taxon>
        <taxon>Embryophyta</taxon>
        <taxon>Bryophyta</taxon>
        <taxon>Bryophytina</taxon>
        <taxon>Bryopsida</taxon>
        <taxon>Dicranidae</taxon>
        <taxon>Pseudoditrichales</taxon>
        <taxon>Ditrichaceae</taxon>
        <taxon>Ceratodon</taxon>
    </lineage>
</organism>
<feature type="chain" id="PRO_5035821760" evidence="1">
    <location>
        <begin position="17"/>
        <end position="61"/>
    </location>
</feature>
<evidence type="ECO:0000313" key="2">
    <source>
        <dbReference type="EMBL" id="KAG0589243.1"/>
    </source>
</evidence>
<dbReference type="AlphaFoldDB" id="A0A8T0J3B0"/>
<keyword evidence="3" id="KW-1185">Reference proteome</keyword>
<comment type="caution">
    <text evidence="2">The sequence shown here is derived from an EMBL/GenBank/DDBJ whole genome shotgun (WGS) entry which is preliminary data.</text>
</comment>
<reference evidence="2" key="1">
    <citation type="submission" date="2020-06" db="EMBL/GenBank/DDBJ databases">
        <title>WGS assembly of Ceratodon purpureus strain R40.</title>
        <authorList>
            <person name="Carey S.B."/>
            <person name="Jenkins J."/>
            <person name="Shu S."/>
            <person name="Lovell J.T."/>
            <person name="Sreedasyam A."/>
            <person name="Maumus F."/>
            <person name="Tiley G.P."/>
            <person name="Fernandez-Pozo N."/>
            <person name="Barry K."/>
            <person name="Chen C."/>
            <person name="Wang M."/>
            <person name="Lipzen A."/>
            <person name="Daum C."/>
            <person name="Saski C.A."/>
            <person name="Payton A.C."/>
            <person name="Mcbreen J.C."/>
            <person name="Conrad R.E."/>
            <person name="Kollar L.M."/>
            <person name="Olsson S."/>
            <person name="Huttunen S."/>
            <person name="Landis J.B."/>
            <person name="Wickett N.J."/>
            <person name="Johnson M.G."/>
            <person name="Rensing S.A."/>
            <person name="Grimwood J."/>
            <person name="Schmutz J."/>
            <person name="Mcdaniel S.F."/>
        </authorList>
    </citation>
    <scope>NUCLEOTIDE SEQUENCE</scope>
    <source>
        <strain evidence="2">R40</strain>
    </source>
</reference>
<evidence type="ECO:0000313" key="3">
    <source>
        <dbReference type="Proteomes" id="UP000822688"/>
    </source>
</evidence>
<evidence type="ECO:0000256" key="1">
    <source>
        <dbReference type="SAM" id="SignalP"/>
    </source>
</evidence>
<dbReference type="Proteomes" id="UP000822688">
    <property type="component" value="Chromosome 1"/>
</dbReference>
<dbReference type="EMBL" id="CM026421">
    <property type="protein sequence ID" value="KAG0589243.1"/>
    <property type="molecule type" value="Genomic_DNA"/>
</dbReference>
<sequence>MGSHWVCLWLLQGNDALQRCPLYYCCAHHALLAVPWGWKSSMLPQMTYRRDSDLLDQALSG</sequence>
<protein>
    <submittedName>
        <fullName evidence="2">Uncharacterized protein</fullName>
    </submittedName>
</protein>
<keyword evidence="1" id="KW-0732">Signal</keyword>